<dbReference type="EMBL" id="WTFN01000048">
    <property type="protein sequence ID" value="MWK58001.1"/>
    <property type="molecule type" value="Genomic_DNA"/>
</dbReference>
<dbReference type="Proteomes" id="UP000501237">
    <property type="component" value="Chromosome"/>
</dbReference>
<evidence type="ECO:0000313" key="6">
    <source>
        <dbReference type="Proteomes" id="UP000501237"/>
    </source>
</evidence>
<name>A0A1I0UNW4_9GAMM</name>
<gene>
    <name evidence="4" type="ORF">GO594_18630</name>
    <name evidence="3" type="ORF">PtoMrB4_54350</name>
    <name evidence="2" type="ORF">WP8S17C03_54700</name>
</gene>
<reference evidence="2 7" key="1">
    <citation type="submission" date="2019-12" db="EMBL/GenBank/DDBJ databases">
        <title>complete genome sequences of Pseudomonas otitidis str. WP8-S17-CRE-03 isolated from wastewater treatment plant effluent.</title>
        <authorList>
            <person name="Sekizuka T."/>
            <person name="Itokawa K."/>
            <person name="Yatsu K."/>
            <person name="Inamine Y."/>
            <person name="Kuroda M."/>
        </authorList>
    </citation>
    <scope>NUCLEOTIDE SEQUENCE [LARGE SCALE GENOMIC DNA]</scope>
    <source>
        <strain evidence="2 7">WP8-S17-CRE-03</strain>
    </source>
</reference>
<dbReference type="EMBL" id="AP022213">
    <property type="protein sequence ID" value="BBT19421.1"/>
    <property type="molecule type" value="Genomic_DNA"/>
</dbReference>
<feature type="chain" id="PRO_5043145507" description="Secreted protein" evidence="1">
    <location>
        <begin position="25"/>
        <end position="65"/>
    </location>
</feature>
<dbReference type="AlphaFoldDB" id="A0A1I0UNW4"/>
<dbReference type="KEGG" id="poj:PtoMrB4_54350"/>
<evidence type="ECO:0000313" key="2">
    <source>
        <dbReference type="EMBL" id="BBT19421.1"/>
    </source>
</evidence>
<dbReference type="Proteomes" id="UP000515591">
    <property type="component" value="Chromosome"/>
</dbReference>
<dbReference type="Proteomes" id="UP000461288">
    <property type="component" value="Unassembled WGS sequence"/>
</dbReference>
<organism evidence="4 5">
    <name type="scientific">Metapseudomonas otitidis</name>
    <dbReference type="NCBI Taxonomy" id="319939"/>
    <lineage>
        <taxon>Bacteria</taxon>
        <taxon>Pseudomonadati</taxon>
        <taxon>Pseudomonadota</taxon>
        <taxon>Gammaproteobacteria</taxon>
        <taxon>Pseudomonadales</taxon>
        <taxon>Pseudomonadaceae</taxon>
        <taxon>Metapseudomonas</taxon>
    </lineage>
</organism>
<dbReference type="RefSeq" id="WP_044402015.1">
    <property type="nucleotide sequence ID" value="NZ_AP022213.1"/>
</dbReference>
<sequence length="65" mass="7095">MHRNLFITASFAAFALSFAQFSFAEESSAFVARNAQYQQRAIDAAHEQAVARQGAEQPADTAQDS</sequence>
<evidence type="ECO:0000313" key="4">
    <source>
        <dbReference type="EMBL" id="MWK58001.1"/>
    </source>
</evidence>
<protein>
    <recommendedName>
        <fullName evidence="8">Secreted protein</fullName>
    </recommendedName>
</protein>
<reference evidence="3 6" key="3">
    <citation type="journal article" date="2020" name="Microbiol. Resour. Announc.">
        <title>Complete genome sequence of Pseudomonas otitidis strain MrB4, isolated from Lake Biwa in Japan.</title>
        <authorList>
            <person name="Miyazaki K."/>
            <person name="Hase E."/>
            <person name="Maruya T."/>
        </authorList>
    </citation>
    <scope>NUCLEOTIDE SEQUENCE [LARGE SCALE GENOMIC DNA]</scope>
    <source>
        <strain evidence="3 6">MrB4</strain>
    </source>
</reference>
<evidence type="ECO:0000313" key="3">
    <source>
        <dbReference type="EMBL" id="BCA31458.1"/>
    </source>
</evidence>
<evidence type="ECO:0008006" key="8">
    <source>
        <dbReference type="Google" id="ProtNLM"/>
    </source>
</evidence>
<dbReference type="GeneID" id="57400660"/>
<keyword evidence="1" id="KW-0732">Signal</keyword>
<evidence type="ECO:0000256" key="1">
    <source>
        <dbReference type="SAM" id="SignalP"/>
    </source>
</evidence>
<accession>A0A1I0UNW4</accession>
<evidence type="ECO:0000313" key="5">
    <source>
        <dbReference type="Proteomes" id="UP000461288"/>
    </source>
</evidence>
<proteinExistence type="predicted"/>
<feature type="signal peptide" evidence="1">
    <location>
        <begin position="1"/>
        <end position="24"/>
    </location>
</feature>
<dbReference type="EMBL" id="AP022642">
    <property type="protein sequence ID" value="BCA31458.1"/>
    <property type="molecule type" value="Genomic_DNA"/>
</dbReference>
<evidence type="ECO:0000313" key="7">
    <source>
        <dbReference type="Proteomes" id="UP000515591"/>
    </source>
</evidence>
<reference evidence="4 5" key="2">
    <citation type="submission" date="2019-12" db="EMBL/GenBank/DDBJ databases">
        <title>Draft genome sequence of Pseudomonas otitidis recovered from a chicken carcass.</title>
        <authorList>
            <person name="Vieira T.R."/>
            <person name="Oliviera E.F.C."/>
            <person name="Silva N.M.V."/>
            <person name="Sambrano G.E."/>
            <person name="Cibulski S.P."/>
            <person name="Cardoso M.R.I."/>
        </authorList>
    </citation>
    <scope>NUCLEOTIDE SEQUENCE [LARGE SCALE GENOMIC DNA]</scope>
    <source>
        <strain evidence="4 5">25_K</strain>
    </source>
</reference>